<proteinExistence type="predicted"/>
<dbReference type="AlphaFoldDB" id="A0A3M7TG28"/>
<organism evidence="1 2">
    <name type="scientific">Chryseobacterium nematophagum</name>
    <dbReference type="NCBI Taxonomy" id="2305228"/>
    <lineage>
        <taxon>Bacteria</taxon>
        <taxon>Pseudomonadati</taxon>
        <taxon>Bacteroidota</taxon>
        <taxon>Flavobacteriia</taxon>
        <taxon>Flavobacteriales</taxon>
        <taxon>Weeksellaceae</taxon>
        <taxon>Chryseobacterium group</taxon>
        <taxon>Chryseobacterium</taxon>
    </lineage>
</organism>
<reference evidence="1 2" key="1">
    <citation type="submission" date="2018-08" db="EMBL/GenBank/DDBJ databases">
        <title>Chryseobacterium nematophagum: a novel matrix digesting pathogen of nematodes.</title>
        <authorList>
            <person name="Page A."/>
            <person name="Roberts M."/>
            <person name="Felix M.-A."/>
            <person name="Weir W."/>
        </authorList>
    </citation>
    <scope>NUCLEOTIDE SEQUENCE [LARGE SCALE GENOMIC DNA]</scope>
    <source>
        <strain evidence="1 2">JUb129</strain>
    </source>
</reference>
<protein>
    <recommendedName>
        <fullName evidence="3">RHS repeat-associated core domain-containing protein</fullName>
    </recommendedName>
</protein>
<evidence type="ECO:0008006" key="3">
    <source>
        <dbReference type="Google" id="ProtNLM"/>
    </source>
</evidence>
<dbReference type="EMBL" id="QWIU01000002">
    <property type="protein sequence ID" value="RNA62054.1"/>
    <property type="molecule type" value="Genomic_DNA"/>
</dbReference>
<evidence type="ECO:0000313" key="1">
    <source>
        <dbReference type="EMBL" id="RNA62054.1"/>
    </source>
</evidence>
<gene>
    <name evidence="1" type="ORF">D1631_08955</name>
</gene>
<evidence type="ECO:0000313" key="2">
    <source>
        <dbReference type="Proteomes" id="UP000278775"/>
    </source>
</evidence>
<accession>A0A3M7TG28</accession>
<sequence>MIMELGCICRTDIGRWGVVDNKAEKYFPFSGYSYAINNSIKYLDPDGNDIIPWFVNSFKSDGSMRMTKNYATKEFNKAMTNFAKTDYGKNFLLSFMKEGQSIYGLTAKENGKNSDSNLNLINLNLEYSTGNEKANTFMSSDGTTWEGLAVLPSDKNKLDANFYFDTNGVDQYSLGETIAHEVVKNQGVSYIIKY</sequence>
<dbReference type="Proteomes" id="UP000278775">
    <property type="component" value="Unassembled WGS sequence"/>
</dbReference>
<comment type="caution">
    <text evidence="1">The sequence shown here is derived from an EMBL/GenBank/DDBJ whole genome shotgun (WGS) entry which is preliminary data.</text>
</comment>
<name>A0A3M7TG28_9FLAO</name>